<evidence type="ECO:0000256" key="1">
    <source>
        <dbReference type="ARBA" id="ARBA00004613"/>
    </source>
</evidence>
<dbReference type="GO" id="GO:0005102">
    <property type="term" value="F:signaling receptor binding"/>
    <property type="evidence" value="ECO:0007669"/>
    <property type="project" value="TreeGrafter"/>
</dbReference>
<keyword evidence="7" id="KW-1185">Reference proteome</keyword>
<evidence type="ECO:0000256" key="3">
    <source>
        <dbReference type="ARBA" id="ARBA00022525"/>
    </source>
</evidence>
<organism evidence="6 7">
    <name type="scientific">Oryctolagus cuniculus</name>
    <name type="common">Rabbit</name>
    <dbReference type="NCBI Taxonomy" id="9986"/>
    <lineage>
        <taxon>Eukaryota</taxon>
        <taxon>Metazoa</taxon>
        <taxon>Chordata</taxon>
        <taxon>Craniata</taxon>
        <taxon>Vertebrata</taxon>
        <taxon>Euteleostomi</taxon>
        <taxon>Mammalia</taxon>
        <taxon>Eutheria</taxon>
        <taxon>Euarchontoglires</taxon>
        <taxon>Glires</taxon>
        <taxon>Lagomorpha</taxon>
        <taxon>Leporidae</taxon>
        <taxon>Oryctolagus</taxon>
    </lineage>
</organism>
<keyword evidence="4" id="KW-0732">Signal</keyword>
<evidence type="ECO:0000256" key="4">
    <source>
        <dbReference type="ARBA" id="ARBA00022729"/>
    </source>
</evidence>
<comment type="subcellular location">
    <subcellularLocation>
        <location evidence="1">Secreted</location>
    </subcellularLocation>
</comment>
<dbReference type="InterPro" id="IPR032744">
    <property type="entry name" value="IGFL"/>
</dbReference>
<protein>
    <recommendedName>
        <fullName evidence="8">IGF like family member 4</fullName>
    </recommendedName>
</protein>
<comment type="similarity">
    <text evidence="2">Belongs to the IGFL family.</text>
</comment>
<dbReference type="Pfam" id="PF14653">
    <property type="entry name" value="IGFL"/>
    <property type="match status" value="1"/>
</dbReference>
<dbReference type="GO" id="GO:0005615">
    <property type="term" value="C:extracellular space"/>
    <property type="evidence" value="ECO:0007669"/>
    <property type="project" value="TreeGrafter"/>
</dbReference>
<dbReference type="AlphaFoldDB" id="A0A5F9DA60"/>
<dbReference type="PANTHER" id="PTHR34827:SF1">
    <property type="entry name" value="INSULIN GROWTH FACTOR-LIKE FAMILY MEMBER 4"/>
    <property type="match status" value="1"/>
</dbReference>
<dbReference type="Bgee" id="ENSOCUG00000022371">
    <property type="expression patterns" value="Expressed in skin of back and 10 other cell types or tissues"/>
</dbReference>
<feature type="compositionally biased region" description="Low complexity" evidence="5">
    <location>
        <begin position="214"/>
        <end position="223"/>
    </location>
</feature>
<evidence type="ECO:0008006" key="8">
    <source>
        <dbReference type="Google" id="ProtNLM"/>
    </source>
</evidence>
<evidence type="ECO:0000256" key="5">
    <source>
        <dbReference type="SAM" id="MobiDB-lite"/>
    </source>
</evidence>
<sequence>PSLNGVREQGAQCRHWGLDQVSQRRPHPLCFTAAVFLSALLGSLSEGVPGPDDRWLCQPAPRCGDQAYNPLEQCCDDDTILPLNQTRLCGPHCRYWPCFQRCCLESVGSHTDRVVRLKLPGVKSDCRTSPISRICAQEKPLTGPLPDSTSSPAAWRADAAPAGCAGNRTAVDCARRGQTRRLRLDPRVVAATSKPLGAGDPRGSRRTGPPPGAPAGDSPGWRAPWRRRRGTGRGDHVQAQSWPRAWAPVGAAPKVSLREA</sequence>
<dbReference type="Proteomes" id="UP000001811">
    <property type="component" value="Unplaced"/>
</dbReference>
<dbReference type="Ensembl" id="ENSOCUT00000057158.1">
    <property type="protein sequence ID" value="ENSOCUP00000042525.1"/>
    <property type="gene ID" value="ENSOCUG00000022371.2"/>
</dbReference>
<keyword evidence="3" id="KW-0964">Secreted</keyword>
<reference evidence="6" key="2">
    <citation type="submission" date="2025-08" db="UniProtKB">
        <authorList>
            <consortium name="Ensembl"/>
        </authorList>
    </citation>
    <scope>IDENTIFICATION</scope>
    <source>
        <strain evidence="6">Thorbecke</strain>
    </source>
</reference>
<reference evidence="6 7" key="1">
    <citation type="journal article" date="2011" name="Nature">
        <title>A high-resolution map of human evolutionary constraint using 29 mammals.</title>
        <authorList>
            <person name="Lindblad-Toh K."/>
            <person name="Garber M."/>
            <person name="Zuk O."/>
            <person name="Lin M.F."/>
            <person name="Parker B.J."/>
            <person name="Washietl S."/>
            <person name="Kheradpour P."/>
            <person name="Ernst J."/>
            <person name="Jordan G."/>
            <person name="Mauceli E."/>
            <person name="Ward L.D."/>
            <person name="Lowe C.B."/>
            <person name="Holloway A.K."/>
            <person name="Clamp M."/>
            <person name="Gnerre S."/>
            <person name="Alfoldi J."/>
            <person name="Beal K."/>
            <person name="Chang J."/>
            <person name="Clawson H."/>
            <person name="Cuff J."/>
            <person name="Di Palma F."/>
            <person name="Fitzgerald S."/>
            <person name="Flicek P."/>
            <person name="Guttman M."/>
            <person name="Hubisz M.J."/>
            <person name="Jaffe D.B."/>
            <person name="Jungreis I."/>
            <person name="Kent W.J."/>
            <person name="Kostka D."/>
            <person name="Lara M."/>
            <person name="Martins A.L."/>
            <person name="Massingham T."/>
            <person name="Moltke I."/>
            <person name="Raney B.J."/>
            <person name="Rasmussen M.D."/>
            <person name="Robinson J."/>
            <person name="Stark A."/>
            <person name="Vilella A.J."/>
            <person name="Wen J."/>
            <person name="Xie X."/>
            <person name="Zody M.C."/>
            <person name="Baldwin J."/>
            <person name="Bloom T."/>
            <person name="Chin C.W."/>
            <person name="Heiman D."/>
            <person name="Nicol R."/>
            <person name="Nusbaum C."/>
            <person name="Young S."/>
            <person name="Wilkinson J."/>
            <person name="Worley K.C."/>
            <person name="Kovar C.L."/>
            <person name="Muzny D.M."/>
            <person name="Gibbs R.A."/>
            <person name="Cree A."/>
            <person name="Dihn H.H."/>
            <person name="Fowler G."/>
            <person name="Jhangiani S."/>
            <person name="Joshi V."/>
            <person name="Lee S."/>
            <person name="Lewis L.R."/>
            <person name="Nazareth L.V."/>
            <person name="Okwuonu G."/>
            <person name="Santibanez J."/>
            <person name="Warren W.C."/>
            <person name="Mardis E.R."/>
            <person name="Weinstock G.M."/>
            <person name="Wilson R.K."/>
            <person name="Delehaunty K."/>
            <person name="Dooling D."/>
            <person name="Fronik C."/>
            <person name="Fulton L."/>
            <person name="Fulton B."/>
            <person name="Graves T."/>
            <person name="Minx P."/>
            <person name="Sodergren E."/>
            <person name="Birney E."/>
            <person name="Margulies E.H."/>
            <person name="Herrero J."/>
            <person name="Green E.D."/>
            <person name="Haussler D."/>
            <person name="Siepel A."/>
            <person name="Goldman N."/>
            <person name="Pollard K.S."/>
            <person name="Pedersen J.S."/>
            <person name="Lander E.S."/>
            <person name="Kellis M."/>
        </authorList>
    </citation>
    <scope>NUCLEOTIDE SEQUENCE [LARGE SCALE GENOMIC DNA]</scope>
    <source>
        <strain evidence="7">Thorbecke</strain>
    </source>
</reference>
<reference evidence="6" key="3">
    <citation type="submission" date="2025-09" db="UniProtKB">
        <authorList>
            <consortium name="Ensembl"/>
        </authorList>
    </citation>
    <scope>IDENTIFICATION</scope>
    <source>
        <strain evidence="6">Thorbecke</strain>
    </source>
</reference>
<dbReference type="GeneTree" id="ENSGT00390000009557"/>
<dbReference type="InParanoid" id="A0A5F9DA60"/>
<proteinExistence type="inferred from homology"/>
<accession>A0A5F9DA60</accession>
<feature type="region of interest" description="Disordered" evidence="5">
    <location>
        <begin position="138"/>
        <end position="161"/>
    </location>
</feature>
<name>A0A5F9DA60_RABIT</name>
<feature type="region of interest" description="Disordered" evidence="5">
    <location>
        <begin position="183"/>
        <end position="260"/>
    </location>
</feature>
<dbReference type="PANTHER" id="PTHR34827">
    <property type="entry name" value="INSULIN GROWTH FACTOR-LIKE FAMILY MEMBER 3-RELATED"/>
    <property type="match status" value="1"/>
</dbReference>
<evidence type="ECO:0000313" key="6">
    <source>
        <dbReference type="Ensembl" id="ENSOCUP00000042525.1"/>
    </source>
</evidence>
<evidence type="ECO:0000256" key="2">
    <source>
        <dbReference type="ARBA" id="ARBA00009529"/>
    </source>
</evidence>
<evidence type="ECO:0000313" key="7">
    <source>
        <dbReference type="Proteomes" id="UP000001811"/>
    </source>
</evidence>